<proteinExistence type="inferred from homology"/>
<comment type="caution">
    <text evidence="7">The sequence shown here is derived from an EMBL/GenBank/DDBJ whole genome shotgun (WGS) entry which is preliminary data.</text>
</comment>
<dbReference type="Gene3D" id="3.40.190.10">
    <property type="entry name" value="Periplasmic binding protein-like II"/>
    <property type="match status" value="2"/>
</dbReference>
<feature type="domain" description="Solute-binding protein family 3/N-terminal" evidence="6">
    <location>
        <begin position="34"/>
        <end position="253"/>
    </location>
</feature>
<dbReference type="CDD" id="cd13530">
    <property type="entry name" value="PBP2_peptides_like"/>
    <property type="match status" value="1"/>
</dbReference>
<evidence type="ECO:0000256" key="4">
    <source>
        <dbReference type="RuleBase" id="RU003744"/>
    </source>
</evidence>
<keyword evidence="3 5" id="KW-0732">Signal</keyword>
<dbReference type="Pfam" id="PF00497">
    <property type="entry name" value="SBP_bac_3"/>
    <property type="match status" value="1"/>
</dbReference>
<evidence type="ECO:0000313" key="8">
    <source>
        <dbReference type="Proteomes" id="UP000553948"/>
    </source>
</evidence>
<dbReference type="SUPFAM" id="SSF53850">
    <property type="entry name" value="Periplasmic binding protein-like II"/>
    <property type="match status" value="1"/>
</dbReference>
<dbReference type="SMART" id="SM00062">
    <property type="entry name" value="PBPb"/>
    <property type="match status" value="1"/>
</dbReference>
<gene>
    <name evidence="7" type="ORF">H4C47_05835</name>
</gene>
<evidence type="ECO:0000256" key="3">
    <source>
        <dbReference type="ARBA" id="ARBA00022729"/>
    </source>
</evidence>
<comment type="similarity">
    <text evidence="2 4">Belongs to the bacterial solute-binding protein 3 family.</text>
</comment>
<reference evidence="7 8" key="1">
    <citation type="submission" date="2020-07" db="EMBL/GenBank/DDBJ databases">
        <title>Diversity of carbapenemase encoding genes among Pseudomonas putida group clinical isolates in a tertiary Brazilian hospital.</title>
        <authorList>
            <person name="Alberto-Lei F."/>
            <person name="Nodari C.S."/>
            <person name="Streling A.P."/>
            <person name="Paulino J.T."/>
            <person name="Bessa-Neto F.O."/>
            <person name="Cayo R."/>
            <person name="Gales A.C."/>
        </authorList>
    </citation>
    <scope>NUCLEOTIDE SEQUENCE [LARGE SCALE GENOMIC DNA]</scope>
    <source>
        <strain evidence="7 8">12464</strain>
    </source>
</reference>
<sequence>MMRMAMFGMLAVFAATATTLVHARPLDEIERSGKIIIGTDGTFPPFQYFEDGQLVGFEVDLGNEVAKRLKLVPEWKPIAFDTLLAGLTQDRWDIVIAALAATSERAKVVNFTQPNFCTGAVIVATTPKIRHKDDLAGKTVSVQTGSTYFAAVQKVPGIKQIRNISSDNDARNAMLSGRSDAWVSDKFVARTAQHKLGESGKPLYIGDMLFEEKSATAVNKNNSLLLAKYNSVLAEMRSDGTYDAISKKWFGEDISCTSPAS</sequence>
<dbReference type="Proteomes" id="UP000553948">
    <property type="component" value="Unassembled WGS sequence"/>
</dbReference>
<dbReference type="RefSeq" id="WP_176514206.1">
    <property type="nucleotide sequence ID" value="NZ_CP060529.1"/>
</dbReference>
<feature type="chain" id="PRO_5031261318" evidence="5">
    <location>
        <begin position="24"/>
        <end position="261"/>
    </location>
</feature>
<feature type="signal peptide" evidence="5">
    <location>
        <begin position="1"/>
        <end position="23"/>
    </location>
</feature>
<dbReference type="GO" id="GO:0030313">
    <property type="term" value="C:cell envelope"/>
    <property type="evidence" value="ECO:0007669"/>
    <property type="project" value="UniProtKB-SubCell"/>
</dbReference>
<organism evidence="7 8">
    <name type="scientific">Pseudomonas putida</name>
    <name type="common">Arthrobacter siderocapsulatus</name>
    <dbReference type="NCBI Taxonomy" id="303"/>
    <lineage>
        <taxon>Bacteria</taxon>
        <taxon>Pseudomonadati</taxon>
        <taxon>Pseudomonadota</taxon>
        <taxon>Gammaproteobacteria</taxon>
        <taxon>Pseudomonadales</taxon>
        <taxon>Pseudomonadaceae</taxon>
        <taxon>Pseudomonas</taxon>
    </lineage>
</organism>
<dbReference type="EMBL" id="JACGDG010000004">
    <property type="protein sequence ID" value="MBA6115244.1"/>
    <property type="molecule type" value="Genomic_DNA"/>
</dbReference>
<dbReference type="PROSITE" id="PS01039">
    <property type="entry name" value="SBP_BACTERIAL_3"/>
    <property type="match status" value="1"/>
</dbReference>
<dbReference type="InterPro" id="IPR018313">
    <property type="entry name" value="SBP_3_CS"/>
</dbReference>
<evidence type="ECO:0000256" key="1">
    <source>
        <dbReference type="ARBA" id="ARBA00004196"/>
    </source>
</evidence>
<evidence type="ECO:0000313" key="7">
    <source>
        <dbReference type="EMBL" id="MBA6115244.1"/>
    </source>
</evidence>
<name>A0A7W2KYN6_PSEPU</name>
<dbReference type="AlphaFoldDB" id="A0A7W2KYN6"/>
<dbReference type="InterPro" id="IPR001638">
    <property type="entry name" value="Solute-binding_3/MltF_N"/>
</dbReference>
<protein>
    <submittedName>
        <fullName evidence="7">Amino acid ABC transporter substrate-binding protein</fullName>
    </submittedName>
</protein>
<evidence type="ECO:0000256" key="5">
    <source>
        <dbReference type="SAM" id="SignalP"/>
    </source>
</evidence>
<dbReference type="PANTHER" id="PTHR35936">
    <property type="entry name" value="MEMBRANE-BOUND LYTIC MUREIN TRANSGLYCOSYLASE F"/>
    <property type="match status" value="1"/>
</dbReference>
<dbReference type="PANTHER" id="PTHR35936:SF19">
    <property type="entry name" value="AMINO-ACID-BINDING PROTEIN YXEM-RELATED"/>
    <property type="match status" value="1"/>
</dbReference>
<evidence type="ECO:0000259" key="6">
    <source>
        <dbReference type="SMART" id="SM00062"/>
    </source>
</evidence>
<comment type="subcellular location">
    <subcellularLocation>
        <location evidence="1">Cell envelope</location>
    </subcellularLocation>
</comment>
<evidence type="ECO:0000256" key="2">
    <source>
        <dbReference type="ARBA" id="ARBA00010333"/>
    </source>
</evidence>
<accession>A0A7W2KYN6</accession>